<reference evidence="2" key="1">
    <citation type="journal article" date="2013" name="Genome Announc.">
        <title>Draft genome sequence of the grapevine dieback fungus Eutypa lata UCR-EL1.</title>
        <authorList>
            <person name="Blanco-Ulate B."/>
            <person name="Rolshausen P.E."/>
            <person name="Cantu D."/>
        </authorList>
    </citation>
    <scope>NUCLEOTIDE SEQUENCE [LARGE SCALE GENOMIC DNA]</scope>
    <source>
        <strain evidence="2">UCR-EL1</strain>
    </source>
</reference>
<proteinExistence type="predicted"/>
<evidence type="ECO:0000313" key="2">
    <source>
        <dbReference type="Proteomes" id="UP000012174"/>
    </source>
</evidence>
<dbReference type="AlphaFoldDB" id="M7SRP5"/>
<dbReference type="Proteomes" id="UP000012174">
    <property type="component" value="Unassembled WGS sequence"/>
</dbReference>
<protein>
    <submittedName>
        <fullName evidence="1">Uncharacterized protein</fullName>
    </submittedName>
</protein>
<dbReference type="HOGENOM" id="CLU_027146_1_0_1"/>
<name>M7SRP5_EUTLA</name>
<dbReference type="EMBL" id="KB706127">
    <property type="protein sequence ID" value="EMR69134.1"/>
    <property type="molecule type" value="Genomic_DNA"/>
</dbReference>
<evidence type="ECO:0000313" key="1">
    <source>
        <dbReference type="EMBL" id="EMR69134.1"/>
    </source>
</evidence>
<keyword evidence="2" id="KW-1185">Reference proteome</keyword>
<dbReference type="OMA" id="YLIWYPA"/>
<organism evidence="1 2">
    <name type="scientific">Eutypa lata (strain UCR-EL1)</name>
    <name type="common">Grapevine dieback disease fungus</name>
    <name type="synonym">Eutypa armeniacae</name>
    <dbReference type="NCBI Taxonomy" id="1287681"/>
    <lineage>
        <taxon>Eukaryota</taxon>
        <taxon>Fungi</taxon>
        <taxon>Dikarya</taxon>
        <taxon>Ascomycota</taxon>
        <taxon>Pezizomycotina</taxon>
        <taxon>Sordariomycetes</taxon>
        <taxon>Xylariomycetidae</taxon>
        <taxon>Xylariales</taxon>
        <taxon>Diatrypaceae</taxon>
        <taxon>Eutypa</taxon>
    </lineage>
</organism>
<accession>M7SRP5</accession>
<gene>
    <name evidence="1" type="ORF">UCREL1_3851</name>
</gene>
<dbReference type="KEGG" id="ela:UCREL1_3851"/>
<dbReference type="eggNOG" id="ENOG502SIC9">
    <property type="taxonomic scope" value="Eukaryota"/>
</dbReference>
<sequence length="542" mass="62106">MGDQKTLSQRLDSQQYDRQDILKALRGEKLPEHLGYPLIKLCTISGILHSPTFADGEAAPLRHLPEHPEFTRALNARAIMCNHIPDMDLTAHPEELPYCIWYPEIASEDTYRQLATRYPQMRYQVARACAVGGYTGLYFELDNILPEVGVAEEARDAGSVAIFTHIMSQPVRYKVMDDYFRTINPESPQPCHINGDTCVFSMLKRQKQKFTTPSDPDDDISIFYDGDGFDKMTYNITEDQGISESVPETTTLSLSTDLMLHLLTSPLPADLPAGNKDLLILTAAFYGDIDRYTRLRRPKALEYEFFCVIRGIYHNSLFALWWSRQYNIPEDEPFHMRSWDHIQKAITARHIMNNDLSRVLLAAERDEDDDKKSLPYLIWYPEIAKAETYKALAHRVPEMREACVRAAIYAGYSELFDELLLLPGVVPNRYLMAEAERTSNPQRFLSALKSRADELGIKMDSYSEVWKLVSVKDKSFLSRGNYLVKSPSVGVVVGQFFEQSAVYNGIMAETDKLELFLMAPESWRPEEETQVELNYEDWPLSL</sequence>
<dbReference type="OrthoDB" id="4360026at2759"/>